<dbReference type="Proteomes" id="UP001174909">
    <property type="component" value="Unassembled WGS sequence"/>
</dbReference>
<proteinExistence type="predicted"/>
<organism evidence="1 2">
    <name type="scientific">Geodia barretti</name>
    <name type="common">Barrett's horny sponge</name>
    <dbReference type="NCBI Taxonomy" id="519541"/>
    <lineage>
        <taxon>Eukaryota</taxon>
        <taxon>Metazoa</taxon>
        <taxon>Porifera</taxon>
        <taxon>Demospongiae</taxon>
        <taxon>Heteroscleromorpha</taxon>
        <taxon>Tetractinellida</taxon>
        <taxon>Astrophorina</taxon>
        <taxon>Geodiidae</taxon>
        <taxon>Geodia</taxon>
    </lineage>
</organism>
<dbReference type="InterPro" id="IPR013783">
    <property type="entry name" value="Ig-like_fold"/>
</dbReference>
<keyword evidence="2" id="KW-1185">Reference proteome</keyword>
<protein>
    <recommendedName>
        <fullName evidence="3">Ig-like domain-containing protein</fullName>
    </recommendedName>
</protein>
<dbReference type="EMBL" id="CASHTH010002230">
    <property type="protein sequence ID" value="CAI8026733.1"/>
    <property type="molecule type" value="Genomic_DNA"/>
</dbReference>
<sequence>MIVIPSHVVHWLPCHQCLPGQGRAPLTSDYTISQTVIDRSASTYSNVLTVSPEGAAGTYNCTVSNDLGSNSSVVVALGITVSGEDSFTVGQSGTISCRTNVVVVSSIEWRNQSTVLTSSNSDNLFVLEYTFPLVTDDLHGQQYTCTAVAGDDDTYRETVSLVVKLPENPITVTASVTDVGSPLAGKPGPTLTCTVQETTRGFTNTPSAVWMNVSGPVVSGNGVTVTETVVNGTLPPTTHSLLLLSVPSHAGPYTVRQAKIASSRKWNHFTSHIPIPVSV</sequence>
<dbReference type="AlphaFoldDB" id="A0AA35SCN3"/>
<gene>
    <name evidence="1" type="ORF">GBAR_LOCUS15320</name>
</gene>
<feature type="non-terminal residue" evidence="1">
    <location>
        <position position="1"/>
    </location>
</feature>
<reference evidence="1" key="1">
    <citation type="submission" date="2023-03" db="EMBL/GenBank/DDBJ databases">
        <authorList>
            <person name="Steffen K."/>
            <person name="Cardenas P."/>
        </authorList>
    </citation>
    <scope>NUCLEOTIDE SEQUENCE</scope>
</reference>
<evidence type="ECO:0008006" key="3">
    <source>
        <dbReference type="Google" id="ProtNLM"/>
    </source>
</evidence>
<accession>A0AA35SCN3</accession>
<comment type="caution">
    <text evidence="1">The sequence shown here is derived from an EMBL/GenBank/DDBJ whole genome shotgun (WGS) entry which is preliminary data.</text>
</comment>
<evidence type="ECO:0000313" key="1">
    <source>
        <dbReference type="EMBL" id="CAI8026733.1"/>
    </source>
</evidence>
<evidence type="ECO:0000313" key="2">
    <source>
        <dbReference type="Proteomes" id="UP001174909"/>
    </source>
</evidence>
<dbReference type="Gene3D" id="2.60.40.10">
    <property type="entry name" value="Immunoglobulins"/>
    <property type="match status" value="2"/>
</dbReference>
<name>A0AA35SCN3_GEOBA</name>